<keyword evidence="3" id="KW-1185">Reference proteome</keyword>
<dbReference type="Proteomes" id="UP001140949">
    <property type="component" value="Unassembled WGS sequence"/>
</dbReference>
<accession>A0AAX6FLA0</accession>
<gene>
    <name evidence="2" type="ORF">M6B38_413285</name>
</gene>
<reference evidence="2" key="2">
    <citation type="submission" date="2023-04" db="EMBL/GenBank/DDBJ databases">
        <authorList>
            <person name="Bruccoleri R.E."/>
            <person name="Oakeley E.J."/>
            <person name="Faust A.-M."/>
            <person name="Dessus-Babus S."/>
            <person name="Altorfer M."/>
            <person name="Burckhardt D."/>
            <person name="Oertli M."/>
            <person name="Naumann U."/>
            <person name="Petersen F."/>
            <person name="Wong J."/>
        </authorList>
    </citation>
    <scope>NUCLEOTIDE SEQUENCE</scope>
    <source>
        <strain evidence="2">GSM-AAB239-AS_SAM_17_03QT</strain>
        <tissue evidence="2">Leaf</tissue>
    </source>
</reference>
<dbReference type="PANTHER" id="PTHR36759">
    <property type="entry name" value="DYNEIN BETA CHAIN, CILIARY PROTEIN"/>
    <property type="match status" value="1"/>
</dbReference>
<dbReference type="PANTHER" id="PTHR36759:SF1">
    <property type="entry name" value="DYNEIN BETA CHAIN, CILIARY PROTEIN"/>
    <property type="match status" value="1"/>
</dbReference>
<feature type="compositionally biased region" description="Pro residues" evidence="1">
    <location>
        <begin position="17"/>
        <end position="26"/>
    </location>
</feature>
<protein>
    <submittedName>
        <fullName evidence="2">Uncharacterized protein</fullName>
    </submittedName>
</protein>
<evidence type="ECO:0000313" key="3">
    <source>
        <dbReference type="Proteomes" id="UP001140949"/>
    </source>
</evidence>
<organism evidence="2 3">
    <name type="scientific">Iris pallida</name>
    <name type="common">Sweet iris</name>
    <dbReference type="NCBI Taxonomy" id="29817"/>
    <lineage>
        <taxon>Eukaryota</taxon>
        <taxon>Viridiplantae</taxon>
        <taxon>Streptophyta</taxon>
        <taxon>Embryophyta</taxon>
        <taxon>Tracheophyta</taxon>
        <taxon>Spermatophyta</taxon>
        <taxon>Magnoliopsida</taxon>
        <taxon>Liliopsida</taxon>
        <taxon>Asparagales</taxon>
        <taxon>Iridaceae</taxon>
        <taxon>Iridoideae</taxon>
        <taxon>Irideae</taxon>
        <taxon>Iris</taxon>
    </lineage>
</organism>
<reference evidence="2" key="1">
    <citation type="journal article" date="2023" name="GigaByte">
        <title>Genome assembly of the bearded iris, Iris pallida Lam.</title>
        <authorList>
            <person name="Bruccoleri R.E."/>
            <person name="Oakeley E.J."/>
            <person name="Faust A.M.E."/>
            <person name="Altorfer M."/>
            <person name="Dessus-Babus S."/>
            <person name="Burckhardt D."/>
            <person name="Oertli M."/>
            <person name="Naumann U."/>
            <person name="Petersen F."/>
            <person name="Wong J."/>
        </authorList>
    </citation>
    <scope>NUCLEOTIDE SEQUENCE</scope>
    <source>
        <strain evidence="2">GSM-AAB239-AS_SAM_17_03QT</strain>
    </source>
</reference>
<dbReference type="AlphaFoldDB" id="A0AAX6FLA0"/>
<proteinExistence type="predicted"/>
<feature type="region of interest" description="Disordered" evidence="1">
    <location>
        <begin position="115"/>
        <end position="134"/>
    </location>
</feature>
<comment type="caution">
    <text evidence="2">The sequence shown here is derived from an EMBL/GenBank/DDBJ whole genome shotgun (WGS) entry which is preliminary data.</text>
</comment>
<sequence>MGQALRRATGKLHRPPPRPPSPPPPESLAKKMERPSPVRPSAEAGAAPAVLQDQVGVPLPDNISDVKDETGVLEERDPGYDAMLNKMVGRITSKPGGKLEMGEAFIVEKYNRPMPKLRSSKTDTGVAEQKTSPGTLTAAQLQEIILLHQGKSEEYKGSMEVKDIAEKFRINTAHVESIIQYLSMPPENSTKNDKPENNAL</sequence>
<name>A0AAX6FLA0_IRIPA</name>
<dbReference type="EMBL" id="JANAVB010027998">
    <property type="protein sequence ID" value="KAJ6817119.1"/>
    <property type="molecule type" value="Genomic_DNA"/>
</dbReference>
<evidence type="ECO:0000313" key="2">
    <source>
        <dbReference type="EMBL" id="KAJ6817119.1"/>
    </source>
</evidence>
<evidence type="ECO:0000256" key="1">
    <source>
        <dbReference type="SAM" id="MobiDB-lite"/>
    </source>
</evidence>
<feature type="region of interest" description="Disordered" evidence="1">
    <location>
        <begin position="1"/>
        <end position="72"/>
    </location>
</feature>